<evidence type="ECO:0000259" key="3">
    <source>
        <dbReference type="Pfam" id="PF17390"/>
    </source>
</evidence>
<organism evidence="4 5">
    <name type="scientific">Dactylonectria macrodidyma</name>
    <dbReference type="NCBI Taxonomy" id="307937"/>
    <lineage>
        <taxon>Eukaryota</taxon>
        <taxon>Fungi</taxon>
        <taxon>Dikarya</taxon>
        <taxon>Ascomycota</taxon>
        <taxon>Pezizomycotina</taxon>
        <taxon>Sordariomycetes</taxon>
        <taxon>Hypocreomycetidae</taxon>
        <taxon>Hypocreales</taxon>
        <taxon>Nectriaceae</taxon>
        <taxon>Dactylonectria</taxon>
    </lineage>
</organism>
<keyword evidence="5" id="KW-1185">Reference proteome</keyword>
<feature type="signal peptide" evidence="1">
    <location>
        <begin position="1"/>
        <end position="20"/>
    </location>
</feature>
<dbReference type="SUPFAM" id="SSF48208">
    <property type="entry name" value="Six-hairpin glycosidases"/>
    <property type="match status" value="1"/>
</dbReference>
<evidence type="ECO:0000259" key="2">
    <source>
        <dbReference type="Pfam" id="PF17389"/>
    </source>
</evidence>
<dbReference type="Proteomes" id="UP000738349">
    <property type="component" value="Unassembled WGS sequence"/>
</dbReference>
<dbReference type="EMBL" id="JAGMUV010000004">
    <property type="protein sequence ID" value="KAH7161784.1"/>
    <property type="molecule type" value="Genomic_DNA"/>
</dbReference>
<sequence>MTSLCLLSFLATLFAGSGLAKDASSVPWPAIPSPASYSSPAQAPFIEPVSVVKGLTSDSSQGSHTSSMVFDNVNDTYTLDYGRAVAGKPKFIIASVTDFAQIEVRYSEAYIGLENSQGDGPFAFSNGLSATFRVETFNITKDGPFNGFFIQGSQRWQSIRLVRGTGLSIDKAGFVSTIDETPVESTAGYFASSNSTYTDIWNLGPRTERLCCFPPGSQSSTWEVSNKGAYIRGQKPASTAHVVNAQNYTLSFETMIDFGGTGWRLDTEIDAIQATGPIFVLTSEYPQGSFANIDRDLVPSNTLVLGRGWSLQNQTSLPGFVLDKFPLNINVTEKHWHTIETTSHGDDTYTVFLDGQMIANFNISSYGVGNPNPYIPGGTSKSFALGPWQDQAAWVRNVNLTLSSGETIYSNSMTSKDVLTEYGVRTNTEYVCSDAGKRDRYSWLGDRLISSRVTMVSTAEGEFVWGPAEQAISRQSTSGQVPINTLFSPLDTESILIRTTNVDPLIVDYNFDVIQVIYDYWLRSGNDTFIEKYWSQMVAINSYAISRSLDPVTQLYGAPEGSLGLPLSGEKGQALGPANTVSLILGLERLADVAEYLGHKHSAKAYRQQAVLTRDAVDRLLWNSTGEFYASTIGASGYDLMDIAQVLLGKIGTQARRRAYTKKLAALRVPAGYMNGTRFGDTPQVVNPYYLSFLLEGLAKENQVELAQELLDNTWGPMVRRDANYTEAYWEYVSPDGVYPGLDLFTANSHFWGSYPTVFLTEYVLGIRPTAKAYSKFLFAPLPGFVTDWVQGRVPTPSGLVYAAWGYNNNGKIVMEVMAPLDLSCKIIPPFEGTFTVNGKSTQGRSVTVAGGQKVTIVQG</sequence>
<dbReference type="GO" id="GO:0005975">
    <property type="term" value="P:carbohydrate metabolic process"/>
    <property type="evidence" value="ECO:0007669"/>
    <property type="project" value="InterPro"/>
</dbReference>
<dbReference type="InterPro" id="IPR035398">
    <property type="entry name" value="Bac_rhamnosid_C"/>
</dbReference>
<dbReference type="GO" id="GO:0003824">
    <property type="term" value="F:catalytic activity"/>
    <property type="evidence" value="ECO:0007669"/>
    <property type="project" value="UniProtKB-ARBA"/>
</dbReference>
<dbReference type="InterPro" id="IPR012341">
    <property type="entry name" value="6hp_glycosidase-like_sf"/>
</dbReference>
<evidence type="ECO:0000313" key="4">
    <source>
        <dbReference type="EMBL" id="KAH7161784.1"/>
    </source>
</evidence>
<reference evidence="4" key="1">
    <citation type="journal article" date="2021" name="Nat. Commun.">
        <title>Genetic determinants of endophytism in the Arabidopsis root mycobiome.</title>
        <authorList>
            <person name="Mesny F."/>
            <person name="Miyauchi S."/>
            <person name="Thiergart T."/>
            <person name="Pickel B."/>
            <person name="Atanasova L."/>
            <person name="Karlsson M."/>
            <person name="Huettel B."/>
            <person name="Barry K.W."/>
            <person name="Haridas S."/>
            <person name="Chen C."/>
            <person name="Bauer D."/>
            <person name="Andreopoulos W."/>
            <person name="Pangilinan J."/>
            <person name="LaButti K."/>
            <person name="Riley R."/>
            <person name="Lipzen A."/>
            <person name="Clum A."/>
            <person name="Drula E."/>
            <person name="Henrissat B."/>
            <person name="Kohler A."/>
            <person name="Grigoriev I.V."/>
            <person name="Martin F.M."/>
            <person name="Hacquard S."/>
        </authorList>
    </citation>
    <scope>NUCLEOTIDE SEQUENCE</scope>
    <source>
        <strain evidence="4">MPI-CAGE-AT-0147</strain>
    </source>
</reference>
<dbReference type="AlphaFoldDB" id="A0A9P9JCU9"/>
<accession>A0A9P9JCU9</accession>
<feature type="domain" description="Alpha-L-rhamnosidase six-hairpin glycosidase" evidence="2">
    <location>
        <begin position="420"/>
        <end position="733"/>
    </location>
</feature>
<dbReference type="OrthoDB" id="5039406at2759"/>
<dbReference type="PANTHER" id="PTHR34987">
    <property type="entry name" value="C, PUTATIVE (AFU_ORTHOLOGUE AFUA_3G02880)-RELATED"/>
    <property type="match status" value="1"/>
</dbReference>
<dbReference type="Gene3D" id="1.50.10.10">
    <property type="match status" value="1"/>
</dbReference>
<proteinExistence type="predicted"/>
<keyword evidence="1" id="KW-0732">Signal</keyword>
<dbReference type="PANTHER" id="PTHR34987:SF4">
    <property type="entry name" value="ALPHA-L-RHAMNOSIDASE C-TERMINAL DOMAIN-CONTAINING PROTEIN"/>
    <property type="match status" value="1"/>
</dbReference>
<comment type="caution">
    <text evidence="4">The sequence shown here is derived from an EMBL/GenBank/DDBJ whole genome shotgun (WGS) entry which is preliminary data.</text>
</comment>
<dbReference type="Gene3D" id="2.60.420.10">
    <property type="entry name" value="Maltose phosphorylase, domain 3"/>
    <property type="match status" value="1"/>
</dbReference>
<evidence type="ECO:0000256" key="1">
    <source>
        <dbReference type="SAM" id="SignalP"/>
    </source>
</evidence>
<dbReference type="Pfam" id="PF17389">
    <property type="entry name" value="Bac_rhamnosid6H"/>
    <property type="match status" value="1"/>
</dbReference>
<protein>
    <submittedName>
        <fullName evidence="4">Catalytic activity: RhaA is able to hydrolyze alpha-1</fullName>
    </submittedName>
</protein>
<dbReference type="InterPro" id="IPR035396">
    <property type="entry name" value="Bac_rhamnosid6H"/>
</dbReference>
<dbReference type="Pfam" id="PF17390">
    <property type="entry name" value="Bac_rhamnosid_C"/>
    <property type="match status" value="1"/>
</dbReference>
<evidence type="ECO:0000313" key="5">
    <source>
        <dbReference type="Proteomes" id="UP000738349"/>
    </source>
</evidence>
<feature type="domain" description="Alpha-L-rhamnosidase C-terminal" evidence="3">
    <location>
        <begin position="766"/>
        <end position="829"/>
    </location>
</feature>
<feature type="chain" id="PRO_5040213053" evidence="1">
    <location>
        <begin position="21"/>
        <end position="860"/>
    </location>
</feature>
<dbReference type="InterPro" id="IPR008928">
    <property type="entry name" value="6-hairpin_glycosidase_sf"/>
</dbReference>
<gene>
    <name evidence="4" type="ORF">EDB81DRAFT_925487</name>
</gene>
<name>A0A9P9JCU9_9HYPO</name>